<feature type="chain" id="PRO_5040232465" description="Fungal lipase-type domain-containing protein" evidence="1">
    <location>
        <begin position="16"/>
        <end position="488"/>
    </location>
</feature>
<dbReference type="OrthoDB" id="426718at2759"/>
<keyword evidence="4" id="KW-1185">Reference proteome</keyword>
<dbReference type="InterPro" id="IPR002921">
    <property type="entry name" value="Fungal_lipase-type"/>
</dbReference>
<proteinExistence type="predicted"/>
<accession>A0A9P1I781</accession>
<dbReference type="PANTHER" id="PTHR45908:SF19">
    <property type="entry name" value="FUNGAL LIPASE-LIKE DOMAIN-CONTAINING PROTEIN"/>
    <property type="match status" value="1"/>
</dbReference>
<evidence type="ECO:0000313" key="4">
    <source>
        <dbReference type="Proteomes" id="UP001152747"/>
    </source>
</evidence>
<dbReference type="EMBL" id="CANHGI010000001">
    <property type="protein sequence ID" value="CAI5439964.1"/>
    <property type="molecule type" value="Genomic_DNA"/>
</dbReference>
<organism evidence="3 4">
    <name type="scientific">Caenorhabditis angaria</name>
    <dbReference type="NCBI Taxonomy" id="860376"/>
    <lineage>
        <taxon>Eukaryota</taxon>
        <taxon>Metazoa</taxon>
        <taxon>Ecdysozoa</taxon>
        <taxon>Nematoda</taxon>
        <taxon>Chromadorea</taxon>
        <taxon>Rhabditida</taxon>
        <taxon>Rhabditina</taxon>
        <taxon>Rhabditomorpha</taxon>
        <taxon>Rhabditoidea</taxon>
        <taxon>Rhabditidae</taxon>
        <taxon>Peloderinae</taxon>
        <taxon>Caenorhabditis</taxon>
    </lineage>
</organism>
<evidence type="ECO:0000259" key="2">
    <source>
        <dbReference type="Pfam" id="PF01764"/>
    </source>
</evidence>
<reference evidence="3" key="1">
    <citation type="submission" date="2022-11" db="EMBL/GenBank/DDBJ databases">
        <authorList>
            <person name="Kikuchi T."/>
        </authorList>
    </citation>
    <scope>NUCLEOTIDE SEQUENCE</scope>
    <source>
        <strain evidence="3">PS1010</strain>
    </source>
</reference>
<name>A0A9P1I781_9PELO</name>
<comment type="caution">
    <text evidence="3">The sequence shown here is derived from an EMBL/GenBank/DDBJ whole genome shotgun (WGS) entry which is preliminary data.</text>
</comment>
<dbReference type="Pfam" id="PF01764">
    <property type="entry name" value="Lipase_3"/>
    <property type="match status" value="1"/>
</dbReference>
<dbReference type="CDD" id="cd00519">
    <property type="entry name" value="Lipase_3"/>
    <property type="match status" value="1"/>
</dbReference>
<protein>
    <recommendedName>
        <fullName evidence="2">Fungal lipase-type domain-containing protein</fullName>
    </recommendedName>
</protein>
<gene>
    <name evidence="3" type="ORF">CAMP_LOCUS2601</name>
</gene>
<feature type="domain" description="Fungal lipase-type" evidence="2">
    <location>
        <begin position="76"/>
        <end position="214"/>
    </location>
</feature>
<sequence>MYGYFLLFLATPIFSFEFGFEKAKLALEYAAASYSPTPNPCVLKNNGSLFYANIVPCDYIRDECLSIIAVDSSHIFVAFSGTKSKEQLVTELIESIGKPKHKLHNAGSVHYYFFAALKSMWNPMHRLLREAIKKYPTHELIFTGHSLGGAIASIASTAFVRNHPEIGNRTSLITFGQPRVGNLEYAQKHDELLKGNSWRIIHARDIVAHIPICVESVHRPITCIPFYNHGSYHHGTEIWFPQNMTSDDTYQICRGFPKNEDIQCSNSDRYYDIFDHLFYFGHHVSDYGVRGSRAARIQETPILSQHVPNPIQPSSPNSASRYEEMSKDMTQLTGELARSRLGGFNEIVLTDDDEADKSEKEEEFRKFLKMPKATIKEKFTVISELKKANPDLKNLNDTKLNKRLGPILHNTVCNLWKIEGDAELKKVMIELPPEHFISVHLCREFSILFNARKKKEILYWLKQFNDKTTSEDIKRRIVAEKAKNKKKN</sequence>
<dbReference type="AlphaFoldDB" id="A0A9P1I781"/>
<dbReference type="GO" id="GO:0006629">
    <property type="term" value="P:lipid metabolic process"/>
    <property type="evidence" value="ECO:0007669"/>
    <property type="project" value="InterPro"/>
</dbReference>
<feature type="signal peptide" evidence="1">
    <location>
        <begin position="1"/>
        <end position="15"/>
    </location>
</feature>
<evidence type="ECO:0000256" key="1">
    <source>
        <dbReference type="SAM" id="SignalP"/>
    </source>
</evidence>
<keyword evidence="1" id="KW-0732">Signal</keyword>
<evidence type="ECO:0000313" key="3">
    <source>
        <dbReference type="EMBL" id="CAI5439964.1"/>
    </source>
</evidence>
<dbReference type="Gene3D" id="3.40.50.1820">
    <property type="entry name" value="alpha/beta hydrolase"/>
    <property type="match status" value="1"/>
</dbReference>
<dbReference type="Proteomes" id="UP001152747">
    <property type="component" value="Unassembled WGS sequence"/>
</dbReference>
<dbReference type="InterPro" id="IPR029058">
    <property type="entry name" value="AB_hydrolase_fold"/>
</dbReference>
<dbReference type="PANTHER" id="PTHR45908">
    <property type="entry name" value="PROTEIN CBG11750-RELATED"/>
    <property type="match status" value="1"/>
</dbReference>
<dbReference type="SUPFAM" id="SSF53474">
    <property type="entry name" value="alpha/beta-Hydrolases"/>
    <property type="match status" value="1"/>
</dbReference>